<dbReference type="InterPro" id="IPR036259">
    <property type="entry name" value="MFS_trans_sf"/>
</dbReference>
<evidence type="ECO:0000259" key="4">
    <source>
        <dbReference type="PROSITE" id="PS50850"/>
    </source>
</evidence>
<comment type="subcellular location">
    <subcellularLocation>
        <location evidence="1">Membrane</location>
        <topology evidence="1">Multi-pass membrane protein</topology>
    </subcellularLocation>
</comment>
<accession>A0AAN9G0F0</accession>
<evidence type="ECO:0000256" key="1">
    <source>
        <dbReference type="ARBA" id="ARBA00004141"/>
    </source>
</evidence>
<feature type="region of interest" description="Disordered" evidence="2">
    <location>
        <begin position="281"/>
        <end position="678"/>
    </location>
</feature>
<feature type="compositionally biased region" description="Basic and acidic residues" evidence="2">
    <location>
        <begin position="393"/>
        <end position="409"/>
    </location>
</feature>
<dbReference type="SUPFAM" id="SSF103473">
    <property type="entry name" value="MFS general substrate transporter"/>
    <property type="match status" value="2"/>
</dbReference>
<feature type="transmembrane region" description="Helical" evidence="3">
    <location>
        <begin position="54"/>
        <end position="73"/>
    </location>
</feature>
<dbReference type="PANTHER" id="PTHR11360">
    <property type="entry name" value="MONOCARBOXYLATE TRANSPORTER"/>
    <property type="match status" value="1"/>
</dbReference>
<feature type="domain" description="Major facilitator superfamily (MFS) profile" evidence="4">
    <location>
        <begin position="973"/>
        <end position="1172"/>
    </location>
</feature>
<feature type="compositionally biased region" description="Polar residues" evidence="2">
    <location>
        <begin position="427"/>
        <end position="445"/>
    </location>
</feature>
<organism evidence="5 6">
    <name type="scientific">Littorina saxatilis</name>
    <dbReference type="NCBI Taxonomy" id="31220"/>
    <lineage>
        <taxon>Eukaryota</taxon>
        <taxon>Metazoa</taxon>
        <taxon>Spiralia</taxon>
        <taxon>Lophotrochozoa</taxon>
        <taxon>Mollusca</taxon>
        <taxon>Gastropoda</taxon>
        <taxon>Caenogastropoda</taxon>
        <taxon>Littorinimorpha</taxon>
        <taxon>Littorinoidea</taxon>
        <taxon>Littorinidae</taxon>
        <taxon>Littorina</taxon>
    </lineage>
</organism>
<feature type="compositionally biased region" description="Basic and acidic residues" evidence="2">
    <location>
        <begin position="1"/>
        <end position="20"/>
    </location>
</feature>
<dbReference type="Proteomes" id="UP001374579">
    <property type="component" value="Unassembled WGS sequence"/>
</dbReference>
<dbReference type="PANTHER" id="PTHR11360:SF284">
    <property type="entry name" value="EG:103B4.3 PROTEIN-RELATED"/>
    <property type="match status" value="1"/>
</dbReference>
<keyword evidence="3" id="KW-0812">Transmembrane</keyword>
<proteinExistence type="predicted"/>
<feature type="region of interest" description="Disordered" evidence="2">
    <location>
        <begin position="781"/>
        <end position="813"/>
    </location>
</feature>
<keyword evidence="6" id="KW-1185">Reference proteome</keyword>
<feature type="compositionally biased region" description="Polar residues" evidence="2">
    <location>
        <begin position="642"/>
        <end position="651"/>
    </location>
</feature>
<evidence type="ECO:0000313" key="5">
    <source>
        <dbReference type="EMBL" id="KAK7090601.1"/>
    </source>
</evidence>
<feature type="compositionally biased region" description="Acidic residues" evidence="2">
    <location>
        <begin position="325"/>
        <end position="336"/>
    </location>
</feature>
<comment type="caution">
    <text evidence="5">The sequence shown here is derived from an EMBL/GenBank/DDBJ whole genome shotgun (WGS) entry which is preliminary data.</text>
</comment>
<feature type="transmembrane region" description="Helical" evidence="3">
    <location>
        <begin position="93"/>
        <end position="111"/>
    </location>
</feature>
<feature type="region of interest" description="Disordered" evidence="2">
    <location>
        <begin position="695"/>
        <end position="740"/>
    </location>
</feature>
<feature type="transmembrane region" description="Helical" evidence="3">
    <location>
        <begin position="1065"/>
        <end position="1088"/>
    </location>
</feature>
<reference evidence="5 6" key="1">
    <citation type="submission" date="2024-02" db="EMBL/GenBank/DDBJ databases">
        <title>Chromosome-scale genome assembly of the rough periwinkle Littorina saxatilis.</title>
        <authorList>
            <person name="De Jode A."/>
            <person name="Faria R."/>
            <person name="Formenti G."/>
            <person name="Sims Y."/>
            <person name="Smith T.P."/>
            <person name="Tracey A."/>
            <person name="Wood J.M.D."/>
            <person name="Zagrodzka Z.B."/>
            <person name="Johannesson K."/>
            <person name="Butlin R.K."/>
            <person name="Leder E.H."/>
        </authorList>
    </citation>
    <scope>NUCLEOTIDE SEQUENCE [LARGE SCALE GENOMIC DNA]</scope>
    <source>
        <strain evidence="5">Snail1</strain>
        <tissue evidence="5">Muscle</tissue>
    </source>
</reference>
<feature type="compositionally biased region" description="Basic and acidic residues" evidence="2">
    <location>
        <begin position="348"/>
        <end position="369"/>
    </location>
</feature>
<feature type="compositionally biased region" description="Acidic residues" evidence="2">
    <location>
        <begin position="29"/>
        <end position="46"/>
    </location>
</feature>
<feature type="region of interest" description="Disordered" evidence="2">
    <location>
        <begin position="1"/>
        <end position="47"/>
    </location>
</feature>
<feature type="compositionally biased region" description="Basic and acidic residues" evidence="2">
    <location>
        <begin position="610"/>
        <end position="641"/>
    </location>
</feature>
<sequence length="1172" mass="128092">MREEEDKETKDADENIEKEGLGILAGEGKEEEAGEEEEEEEEEEESAIPIDRGWAWMVVVGCFGMHVLVVGGVKSFGVLFVELQQLFNVSAKQLGIVHGLASVLMMGLGPVSNALSVRYSCRAVVFAGGLLIGCGFVASAWVPSFHWLYFTYSILTGLGSALAYAPSVVMVGHHFHKRRALANGISVSGSAVGSFLLPNLMQHLLNQYGLRGALLVIGGIMLHVCLAAVLFRPFSSYKSRGVSAKRKKASSESAGSSGVVSNVNDFSSAFVKDEGFGTSVKNKDDIHDDRNSNASACNHEDDAYVNDKTGDCSRKESTSALTKEQEDDCVADDDDGDKNNHALASSKTCEDDVYVKDQTGDSLGRESTSKRSLRRTQFGQSLSQGEVLHSSSKKPESSSRRFATEKDLRGSFVNQNEDEHIEADLTVTPNDTSSLIPKSKGSQDFESGVEDGYSNYTTRGKHLREVRNQKDVFSRPSSDEGTADPANSNGLSGRNRLSTESNASEDNTFQQGDYLRSEVSSKIGNDSGFGNVKSKSHDEGVASCDANQSAGMHEDNNRHAFEGVDKANTYPDLDRSDNNSTDSPRQGQADDIPKSPRLERNNMPSSPNRGRVENIPKSPHLERVMREDARSPKLSRADDTSKSPVLNNRQLCRNFPLASTTSSSTDTDPSGEVTTQGIRTSFEKKLLRNASASSMTTHFGSFKRKPGDPERNGSFKLNFRTDSIKSSGSTKRKAFRKGRPILERHPSALWDARIPESLKQAIEEEKRRTQSKESIEMGLIDKHAKQEPGPPAPFQRADSAKESTTKTPGNKRFGSFKAIDAAKPIKFLNERKKLLLANNLRYMSETRDVGAATRSLVANEKAPLKRFYSVEAGNQPSSVLHETFLHRRIRQISEADSWGSESSVFASAGDLALASLQNISESVKEEEEDAHSLTSRGSGLKGILRLSAQTVPGAEKKKRSVPLFDFSLMVNPVFLVFFLSLVCMNFGYPNVFVMLPSFCQEVGLDKTTAAFMVSIIGLTDLVGRIFIGWFSDLRLFPRKYGFMISLAAAGLLCTMLPQMKTYNGLVAFCCGFGFFGGCFIALIAVILVDFLGKERLASSFGLASVAMAVGIMAGPAIYGDIRDTAESWDVAFVVAGLMSLAASSCIFMEPLAQHFLNRQMKLTQHQIRDEML</sequence>
<dbReference type="GO" id="GO:0022857">
    <property type="term" value="F:transmembrane transporter activity"/>
    <property type="evidence" value="ECO:0007669"/>
    <property type="project" value="InterPro"/>
</dbReference>
<feature type="transmembrane region" description="Helical" evidence="3">
    <location>
        <begin position="147"/>
        <end position="169"/>
    </location>
</feature>
<dbReference type="PROSITE" id="PS50850">
    <property type="entry name" value="MFS"/>
    <property type="match status" value="1"/>
</dbReference>
<feature type="compositionally biased region" description="Polar residues" evidence="2">
    <location>
        <begin position="375"/>
        <end position="384"/>
    </location>
</feature>
<feature type="compositionally biased region" description="Polar residues" evidence="2">
    <location>
        <begin position="475"/>
        <end position="511"/>
    </location>
</feature>
<dbReference type="InterPro" id="IPR011701">
    <property type="entry name" value="MFS"/>
</dbReference>
<feature type="transmembrane region" description="Helical" evidence="3">
    <location>
        <begin position="966"/>
        <end position="988"/>
    </location>
</feature>
<dbReference type="InterPro" id="IPR050327">
    <property type="entry name" value="Proton-linked_MCT"/>
</dbReference>
<dbReference type="AlphaFoldDB" id="A0AAN9G0F0"/>
<feature type="compositionally biased region" description="Basic residues" evidence="2">
    <location>
        <begin position="730"/>
        <end position="739"/>
    </location>
</feature>
<evidence type="ECO:0000256" key="2">
    <source>
        <dbReference type="SAM" id="MobiDB-lite"/>
    </source>
</evidence>
<feature type="compositionally biased region" description="Polar residues" evidence="2">
    <location>
        <begin position="720"/>
        <end position="729"/>
    </location>
</feature>
<feature type="compositionally biased region" description="Basic and acidic residues" evidence="2">
    <location>
        <begin position="591"/>
        <end position="600"/>
    </location>
</feature>
<feature type="transmembrane region" description="Helical" evidence="3">
    <location>
        <begin position="213"/>
        <end position="231"/>
    </location>
</feature>
<feature type="transmembrane region" description="Helical" evidence="3">
    <location>
        <begin position="1100"/>
        <end position="1118"/>
    </location>
</feature>
<feature type="transmembrane region" description="Helical" evidence="3">
    <location>
        <begin position="1008"/>
        <end position="1030"/>
    </location>
</feature>
<gene>
    <name evidence="5" type="ORF">V1264_010373</name>
</gene>
<feature type="transmembrane region" description="Helical" evidence="3">
    <location>
        <begin position="1042"/>
        <end position="1059"/>
    </location>
</feature>
<evidence type="ECO:0000313" key="6">
    <source>
        <dbReference type="Proteomes" id="UP001374579"/>
    </source>
</evidence>
<evidence type="ECO:0000256" key="3">
    <source>
        <dbReference type="SAM" id="Phobius"/>
    </source>
</evidence>
<feature type="compositionally biased region" description="Basic and acidic residues" evidence="2">
    <location>
        <begin position="463"/>
        <end position="473"/>
    </location>
</feature>
<protein>
    <recommendedName>
        <fullName evidence="4">Major facilitator superfamily (MFS) profile domain-containing protein</fullName>
    </recommendedName>
</protein>
<dbReference type="InterPro" id="IPR020846">
    <property type="entry name" value="MFS_dom"/>
</dbReference>
<dbReference type="EMBL" id="JBAMIC010000024">
    <property type="protein sequence ID" value="KAK7090601.1"/>
    <property type="molecule type" value="Genomic_DNA"/>
</dbReference>
<feature type="compositionally biased region" description="Basic and acidic residues" evidence="2">
    <location>
        <begin position="308"/>
        <end position="317"/>
    </location>
</feature>
<dbReference type="Pfam" id="PF07690">
    <property type="entry name" value="MFS_1"/>
    <property type="match status" value="2"/>
</dbReference>
<dbReference type="CDD" id="cd17352">
    <property type="entry name" value="MFS_MCT_SLC16"/>
    <property type="match status" value="1"/>
</dbReference>
<feature type="transmembrane region" description="Helical" evidence="3">
    <location>
        <begin position="1130"/>
        <end position="1152"/>
    </location>
</feature>
<dbReference type="Gene3D" id="1.20.1250.20">
    <property type="entry name" value="MFS general substrate transporter like domains"/>
    <property type="match status" value="2"/>
</dbReference>
<keyword evidence="3" id="KW-0472">Membrane</keyword>
<feature type="compositionally biased region" description="Basic and acidic residues" evidence="2">
    <location>
        <begin position="552"/>
        <end position="565"/>
    </location>
</feature>
<feature type="compositionally biased region" description="Low complexity" evidence="2">
    <location>
        <begin position="659"/>
        <end position="668"/>
    </location>
</feature>
<name>A0AAN9G0F0_9CAEN</name>
<keyword evidence="3" id="KW-1133">Transmembrane helix</keyword>
<feature type="transmembrane region" description="Helical" evidence="3">
    <location>
        <begin position="123"/>
        <end position="141"/>
    </location>
</feature>
<dbReference type="GO" id="GO:0016020">
    <property type="term" value="C:membrane"/>
    <property type="evidence" value="ECO:0007669"/>
    <property type="project" value="UniProtKB-SubCell"/>
</dbReference>
<feature type="compositionally biased region" description="Basic and acidic residues" evidence="2">
    <location>
        <begin position="281"/>
        <end position="291"/>
    </location>
</feature>